<protein>
    <submittedName>
        <fullName evidence="9">PTS mannose/fructose/sorbose transporter subunit IIB</fullName>
    </submittedName>
</protein>
<evidence type="ECO:0000256" key="5">
    <source>
        <dbReference type="ARBA" id="ARBA00022679"/>
    </source>
</evidence>
<dbReference type="EMBL" id="MPJW01000186">
    <property type="protein sequence ID" value="OLU37931.1"/>
    <property type="molecule type" value="Genomic_DNA"/>
</dbReference>
<feature type="domain" description="PTS EIIB type-4" evidence="8">
    <location>
        <begin position="1"/>
        <end position="156"/>
    </location>
</feature>
<dbReference type="OrthoDB" id="9788818at2"/>
<keyword evidence="6" id="KW-0598">Phosphotransferase system</keyword>
<dbReference type="GeneID" id="82203390"/>
<reference evidence="9 10" key="1">
    <citation type="submission" date="2016-11" db="EMBL/GenBank/DDBJ databases">
        <title>Description of two novel members of the family Erysipelotrichaceae: Ileibacterium lipovorans gen. nov., sp. nov. and Dubosiella newyorkensis, gen. nov., sp. nov.</title>
        <authorList>
            <person name="Cox L.M."/>
            <person name="Sohn J."/>
            <person name="Tyrrell K.L."/>
            <person name="Citron D.M."/>
            <person name="Lawson P.A."/>
            <person name="Patel N.B."/>
            <person name="Iizumi T."/>
            <person name="Perez-Perez G.I."/>
            <person name="Goldstein E.J."/>
            <person name="Blaser M.J."/>
        </authorList>
    </citation>
    <scope>NUCLEOTIDE SEQUENCE [LARGE SCALE GENOMIC DNA]</scope>
    <source>
        <strain evidence="9 10">NYU-BL-A3</strain>
    </source>
</reference>
<evidence type="ECO:0000256" key="6">
    <source>
        <dbReference type="ARBA" id="ARBA00022683"/>
    </source>
</evidence>
<dbReference type="RefSeq" id="WP_075820529.1">
    <property type="nucleotide sequence ID" value="NZ_CAJUTZ010000006.1"/>
</dbReference>
<dbReference type="InterPro" id="IPR004720">
    <property type="entry name" value="PTS_IIB_sorbose-sp"/>
</dbReference>
<dbReference type="GO" id="GO:0016301">
    <property type="term" value="F:kinase activity"/>
    <property type="evidence" value="ECO:0007669"/>
    <property type="project" value="UniProtKB-KW"/>
</dbReference>
<evidence type="ECO:0000256" key="4">
    <source>
        <dbReference type="ARBA" id="ARBA00022597"/>
    </source>
</evidence>
<keyword evidence="7" id="KW-0418">Kinase</keyword>
<dbReference type="Gene3D" id="3.40.35.10">
    <property type="entry name" value="Phosphotransferase system, sorbose subfamily IIB component"/>
    <property type="match status" value="1"/>
</dbReference>
<sequence>MITLTRVDHRLLHGQIAFSWTTDRNANCILIANDAVIKDDLRKTSLKLAKPAGCKLVIKSLDDSIKAINSGVTDKYRLLIVVESIADAKKLIDGCSCVKSLNLGGTKAASNTRQISKAMNITDQDAADLKELMNRGVEVEIRMLPQDKKIDAASLI</sequence>
<name>A0A1U7NEE4_9FIRM</name>
<gene>
    <name evidence="9" type="ORF">BO222_09475</name>
</gene>
<keyword evidence="3" id="KW-0963">Cytoplasm</keyword>
<dbReference type="GO" id="GO:0005737">
    <property type="term" value="C:cytoplasm"/>
    <property type="evidence" value="ECO:0007669"/>
    <property type="project" value="UniProtKB-SubCell"/>
</dbReference>
<dbReference type="Proteomes" id="UP000186341">
    <property type="component" value="Unassembled WGS sequence"/>
</dbReference>
<evidence type="ECO:0000256" key="7">
    <source>
        <dbReference type="ARBA" id="ARBA00022777"/>
    </source>
</evidence>
<dbReference type="CDD" id="cd00001">
    <property type="entry name" value="PTS_IIB_man"/>
    <property type="match status" value="1"/>
</dbReference>
<evidence type="ECO:0000259" key="8">
    <source>
        <dbReference type="PROSITE" id="PS51101"/>
    </source>
</evidence>
<evidence type="ECO:0000313" key="9">
    <source>
        <dbReference type="EMBL" id="OLU37931.1"/>
    </source>
</evidence>
<keyword evidence="10" id="KW-1185">Reference proteome</keyword>
<dbReference type="GO" id="GO:0009401">
    <property type="term" value="P:phosphoenolpyruvate-dependent sugar phosphotransferase system"/>
    <property type="evidence" value="ECO:0007669"/>
    <property type="project" value="UniProtKB-KW"/>
</dbReference>
<comment type="subcellular location">
    <subcellularLocation>
        <location evidence="1">Cytoplasm</location>
    </subcellularLocation>
</comment>
<dbReference type="SUPFAM" id="SSF52728">
    <property type="entry name" value="PTS IIb component"/>
    <property type="match status" value="1"/>
</dbReference>
<evidence type="ECO:0000256" key="1">
    <source>
        <dbReference type="ARBA" id="ARBA00004496"/>
    </source>
</evidence>
<dbReference type="GO" id="GO:0008982">
    <property type="term" value="F:protein-N(PI)-phosphohistidine-sugar phosphotransferase activity"/>
    <property type="evidence" value="ECO:0007669"/>
    <property type="project" value="InterPro"/>
</dbReference>
<dbReference type="Pfam" id="PF03830">
    <property type="entry name" value="PTSIIB_sorb"/>
    <property type="match status" value="1"/>
</dbReference>
<organism evidence="9 10">
    <name type="scientific">Ileibacterium valens</name>
    <dbReference type="NCBI Taxonomy" id="1862668"/>
    <lineage>
        <taxon>Bacteria</taxon>
        <taxon>Bacillati</taxon>
        <taxon>Bacillota</taxon>
        <taxon>Erysipelotrichia</taxon>
        <taxon>Erysipelotrichales</taxon>
        <taxon>Erysipelotrichaceae</taxon>
        <taxon>Ileibacterium</taxon>
    </lineage>
</organism>
<dbReference type="PROSITE" id="PS51101">
    <property type="entry name" value="PTS_EIIB_TYPE_4"/>
    <property type="match status" value="1"/>
</dbReference>
<comment type="caution">
    <text evidence="9">The sequence shown here is derived from an EMBL/GenBank/DDBJ whole genome shotgun (WGS) entry which is preliminary data.</text>
</comment>
<dbReference type="AlphaFoldDB" id="A0A1U7NEE4"/>
<keyword evidence="2" id="KW-0813">Transport</keyword>
<evidence type="ECO:0000256" key="2">
    <source>
        <dbReference type="ARBA" id="ARBA00022448"/>
    </source>
</evidence>
<dbReference type="InterPro" id="IPR036667">
    <property type="entry name" value="PTS_IIB_sorbose-sp_sf"/>
</dbReference>
<accession>A0A1U7NEE4</accession>
<keyword evidence="5" id="KW-0808">Transferase</keyword>
<evidence type="ECO:0000256" key="3">
    <source>
        <dbReference type="ARBA" id="ARBA00022490"/>
    </source>
</evidence>
<evidence type="ECO:0000313" key="10">
    <source>
        <dbReference type="Proteomes" id="UP000186341"/>
    </source>
</evidence>
<keyword evidence="4" id="KW-0762">Sugar transport</keyword>
<proteinExistence type="predicted"/>